<proteinExistence type="predicted"/>
<dbReference type="SUPFAM" id="SSF74650">
    <property type="entry name" value="Galactose mutarotase-like"/>
    <property type="match status" value="1"/>
</dbReference>
<dbReference type="AlphaFoldDB" id="A0AA48H636"/>
<dbReference type="GO" id="GO:0030246">
    <property type="term" value="F:carbohydrate binding"/>
    <property type="evidence" value="ECO:0007669"/>
    <property type="project" value="InterPro"/>
</dbReference>
<dbReference type="GO" id="GO:0003824">
    <property type="term" value="F:catalytic activity"/>
    <property type="evidence" value="ECO:0007669"/>
    <property type="project" value="InterPro"/>
</dbReference>
<name>A0AA48H636_9RHOB</name>
<accession>A0AA48H636</accession>
<dbReference type="RefSeq" id="WP_338276351.1">
    <property type="nucleotide sequence ID" value="NZ_AP027266.1"/>
</dbReference>
<gene>
    <name evidence="1" type="ORF">MACH21_16520</name>
</gene>
<dbReference type="EMBL" id="AP027266">
    <property type="protein sequence ID" value="BDW85475.1"/>
    <property type="molecule type" value="Genomic_DNA"/>
</dbReference>
<dbReference type="Proteomes" id="UP001337723">
    <property type="component" value="Chromosome"/>
</dbReference>
<dbReference type="InterPro" id="IPR011013">
    <property type="entry name" value="Gal_mutarotase_sf_dom"/>
</dbReference>
<sequence length="345" mass="36634">MITLSDGAAKLGIDESVGNLPFWRVEGRDILHAAPWRDEPEVQADPAIPQVNKRLAGDFLCMPFGRDDVTGGPIHGATANAPWEVMEVGAAHAHLRLSVPVQGAVVDKHLRIAGPVLYQRHVVTGGQGAVSFAHHPMARMAAGGRLSFSPKRAVLTDPVAQREGRNLWALGQCVPGLMLAREGGGDWDLRHYPEGETVEDFCTLVEAEGARIGWSVLMREAEDDMLVVLKDARAMPVTMLWVSNGGREFSPWNGRHRGVLGIEDGCAAGGLGFAASLSDNPFAAMGVATALPLGGEQVIRHAMVALPRPKGWAEVVEVAVAGDALTLTEAGGVHMSVAFDGGFFP</sequence>
<evidence type="ECO:0000313" key="1">
    <source>
        <dbReference type="EMBL" id="BDW85475.1"/>
    </source>
</evidence>
<reference evidence="1 2" key="1">
    <citation type="submission" date="2023-01" db="EMBL/GenBank/DDBJ databases">
        <title>Complete genome sequence of Roseicyclus marinus strain Dej080120_10.</title>
        <authorList>
            <person name="Ueki S."/>
            <person name="Maruyama F."/>
        </authorList>
    </citation>
    <scope>NUCLEOTIDE SEQUENCE [LARGE SCALE GENOMIC DNA]</scope>
    <source>
        <strain evidence="1 2">Dej080120_10</strain>
    </source>
</reference>
<dbReference type="KEGG" id="rmai:MACH21_16520"/>
<organism evidence="1 2">
    <name type="scientific">Roseicyclus marinus</name>
    <dbReference type="NCBI Taxonomy" id="2161673"/>
    <lineage>
        <taxon>Bacteria</taxon>
        <taxon>Pseudomonadati</taxon>
        <taxon>Pseudomonadota</taxon>
        <taxon>Alphaproteobacteria</taxon>
        <taxon>Rhodobacterales</taxon>
        <taxon>Roseobacteraceae</taxon>
        <taxon>Roseicyclus</taxon>
    </lineage>
</organism>
<keyword evidence="2" id="KW-1185">Reference proteome</keyword>
<evidence type="ECO:0000313" key="2">
    <source>
        <dbReference type="Proteomes" id="UP001337723"/>
    </source>
</evidence>
<protein>
    <submittedName>
        <fullName evidence="1">Uncharacterized protein</fullName>
    </submittedName>
</protein>
<dbReference type="GO" id="GO:0005975">
    <property type="term" value="P:carbohydrate metabolic process"/>
    <property type="evidence" value="ECO:0007669"/>
    <property type="project" value="InterPro"/>
</dbReference>